<dbReference type="PANTHER" id="PTHR12372">
    <property type="entry name" value="PECANEX"/>
    <property type="match status" value="1"/>
</dbReference>
<feature type="compositionally biased region" description="Basic and acidic residues" evidence="7">
    <location>
        <begin position="414"/>
        <end position="434"/>
    </location>
</feature>
<feature type="transmembrane region" description="Helical" evidence="6">
    <location>
        <begin position="1295"/>
        <end position="1312"/>
    </location>
</feature>
<feature type="compositionally biased region" description="Basic and acidic residues" evidence="7">
    <location>
        <begin position="596"/>
        <end position="607"/>
    </location>
</feature>
<feature type="transmembrane region" description="Helical" evidence="6">
    <location>
        <begin position="59"/>
        <end position="77"/>
    </location>
</feature>
<dbReference type="Proteomes" id="UP000007110">
    <property type="component" value="Unassembled WGS sequence"/>
</dbReference>
<feature type="compositionally biased region" description="Basic and acidic residues" evidence="7">
    <location>
        <begin position="731"/>
        <end position="765"/>
    </location>
</feature>
<dbReference type="InterPro" id="IPR007735">
    <property type="entry name" value="Pecanex_C"/>
</dbReference>
<feature type="region of interest" description="Disordered" evidence="7">
    <location>
        <begin position="280"/>
        <end position="360"/>
    </location>
</feature>
<accession>A0A7M7T4X5</accession>
<dbReference type="Pfam" id="PF05041">
    <property type="entry name" value="Pecanex_C"/>
    <property type="match status" value="1"/>
</dbReference>
<dbReference type="PANTHER" id="PTHR12372:SF7">
    <property type="entry name" value="PROTEIN PECANEX"/>
    <property type="match status" value="1"/>
</dbReference>
<evidence type="ECO:0000256" key="7">
    <source>
        <dbReference type="SAM" id="MobiDB-lite"/>
    </source>
</evidence>
<keyword evidence="4 6" id="KW-1133">Transmembrane helix</keyword>
<feature type="compositionally biased region" description="Low complexity" evidence="7">
    <location>
        <begin position="317"/>
        <end position="332"/>
    </location>
</feature>
<feature type="compositionally biased region" description="Basic and acidic residues" evidence="7">
    <location>
        <begin position="840"/>
        <end position="858"/>
    </location>
</feature>
<feature type="compositionally biased region" description="Basic and acidic residues" evidence="7">
    <location>
        <begin position="558"/>
        <end position="576"/>
    </location>
</feature>
<feature type="compositionally biased region" description="Polar residues" evidence="7">
    <location>
        <begin position="463"/>
        <end position="475"/>
    </location>
</feature>
<feature type="compositionally biased region" description="Low complexity" evidence="7">
    <location>
        <begin position="2174"/>
        <end position="2201"/>
    </location>
</feature>
<feature type="compositionally biased region" description="Low complexity" evidence="7">
    <location>
        <begin position="652"/>
        <end position="669"/>
    </location>
</feature>
<keyword evidence="3 6" id="KW-0812">Transmembrane</keyword>
<name>A0A7M7T4X5_STRPU</name>
<dbReference type="OMA" id="FACIREN"/>
<feature type="transmembrane region" description="Helical" evidence="6">
    <location>
        <begin position="1131"/>
        <end position="1150"/>
    </location>
</feature>
<feature type="compositionally biased region" description="Low complexity" evidence="7">
    <location>
        <begin position="163"/>
        <end position="180"/>
    </location>
</feature>
<feature type="compositionally biased region" description="Polar residues" evidence="7">
    <location>
        <begin position="2202"/>
        <end position="2214"/>
    </location>
</feature>
<feature type="compositionally biased region" description="Basic and acidic residues" evidence="7">
    <location>
        <begin position="282"/>
        <end position="298"/>
    </location>
</feature>
<evidence type="ECO:0000256" key="3">
    <source>
        <dbReference type="ARBA" id="ARBA00022692"/>
    </source>
</evidence>
<evidence type="ECO:0000259" key="8">
    <source>
        <dbReference type="Pfam" id="PF05041"/>
    </source>
</evidence>
<dbReference type="InParanoid" id="A0A7M7T4X5"/>
<reference evidence="9" key="2">
    <citation type="submission" date="2021-01" db="UniProtKB">
        <authorList>
            <consortium name="EnsemblMetazoa"/>
        </authorList>
    </citation>
    <scope>IDENTIFICATION</scope>
</reference>
<feature type="domain" description="Pecanex C-terminal" evidence="8">
    <location>
        <begin position="1887"/>
        <end position="2113"/>
    </location>
</feature>
<proteinExistence type="inferred from homology"/>
<feature type="compositionally biased region" description="Polar residues" evidence="7">
    <location>
        <begin position="633"/>
        <end position="644"/>
    </location>
</feature>
<dbReference type="KEGG" id="spu:579498"/>
<feature type="region of interest" description="Disordered" evidence="7">
    <location>
        <begin position="925"/>
        <end position="994"/>
    </location>
</feature>
<feature type="transmembrane region" description="Helical" evidence="6">
    <location>
        <begin position="1210"/>
        <end position="1234"/>
    </location>
</feature>
<dbReference type="GO" id="GO:0016020">
    <property type="term" value="C:membrane"/>
    <property type="evidence" value="ECO:0007669"/>
    <property type="project" value="UniProtKB-SubCell"/>
</dbReference>
<feature type="region of interest" description="Disordered" evidence="7">
    <location>
        <begin position="389"/>
        <end position="771"/>
    </location>
</feature>
<feature type="compositionally biased region" description="Polar residues" evidence="7">
    <location>
        <begin position="582"/>
        <end position="595"/>
    </location>
</feature>
<feature type="compositionally biased region" description="Polar residues" evidence="7">
    <location>
        <begin position="127"/>
        <end position="141"/>
    </location>
</feature>
<evidence type="ECO:0000256" key="6">
    <source>
        <dbReference type="RuleBase" id="RU367089"/>
    </source>
</evidence>
<reference evidence="10" key="1">
    <citation type="submission" date="2015-02" db="EMBL/GenBank/DDBJ databases">
        <title>Genome sequencing for Strongylocentrotus purpuratus.</title>
        <authorList>
            <person name="Murali S."/>
            <person name="Liu Y."/>
            <person name="Vee V."/>
            <person name="English A."/>
            <person name="Wang M."/>
            <person name="Skinner E."/>
            <person name="Han Y."/>
            <person name="Muzny D.M."/>
            <person name="Worley K.C."/>
            <person name="Gibbs R.A."/>
        </authorList>
    </citation>
    <scope>NUCLEOTIDE SEQUENCE</scope>
</reference>
<feature type="transmembrane region" description="Helical" evidence="6">
    <location>
        <begin position="1392"/>
        <end position="1412"/>
    </location>
</feature>
<feature type="compositionally biased region" description="Low complexity" evidence="7">
    <location>
        <begin position="478"/>
        <end position="502"/>
    </location>
</feature>
<evidence type="ECO:0000256" key="2">
    <source>
        <dbReference type="ARBA" id="ARBA00010170"/>
    </source>
</evidence>
<dbReference type="RefSeq" id="XP_030854187.1">
    <property type="nucleotide sequence ID" value="XM_030998327.1"/>
</dbReference>
<protein>
    <recommendedName>
        <fullName evidence="6">Pecanex-like protein</fullName>
    </recommendedName>
</protein>
<evidence type="ECO:0000256" key="5">
    <source>
        <dbReference type="ARBA" id="ARBA00023136"/>
    </source>
</evidence>
<keyword evidence="10" id="KW-1185">Reference proteome</keyword>
<organism evidence="9 10">
    <name type="scientific">Strongylocentrotus purpuratus</name>
    <name type="common">Purple sea urchin</name>
    <dbReference type="NCBI Taxonomy" id="7668"/>
    <lineage>
        <taxon>Eukaryota</taxon>
        <taxon>Metazoa</taxon>
        <taxon>Echinodermata</taxon>
        <taxon>Eleutherozoa</taxon>
        <taxon>Echinozoa</taxon>
        <taxon>Echinoidea</taxon>
        <taxon>Euechinoidea</taxon>
        <taxon>Echinacea</taxon>
        <taxon>Camarodonta</taxon>
        <taxon>Echinidea</taxon>
        <taxon>Strongylocentrotidae</taxon>
        <taxon>Strongylocentrotus</taxon>
    </lineage>
</organism>
<feature type="region of interest" description="Disordered" evidence="7">
    <location>
        <begin position="217"/>
        <end position="265"/>
    </location>
</feature>
<feature type="transmembrane region" description="Helical" evidence="6">
    <location>
        <begin position="1483"/>
        <end position="1501"/>
    </location>
</feature>
<feature type="compositionally biased region" description="Basic and acidic residues" evidence="7">
    <location>
        <begin position="389"/>
        <end position="406"/>
    </location>
</feature>
<feature type="compositionally biased region" description="Low complexity" evidence="7">
    <location>
        <begin position="546"/>
        <end position="556"/>
    </location>
</feature>
<feature type="transmembrane region" description="Helical" evidence="6">
    <location>
        <begin position="1451"/>
        <end position="1471"/>
    </location>
</feature>
<evidence type="ECO:0000313" key="10">
    <source>
        <dbReference type="Proteomes" id="UP000007110"/>
    </source>
</evidence>
<feature type="transmembrane region" description="Helical" evidence="6">
    <location>
        <begin position="1263"/>
        <end position="1283"/>
    </location>
</feature>
<feature type="transmembrane region" description="Helical" evidence="6">
    <location>
        <begin position="36"/>
        <end position="53"/>
    </location>
</feature>
<sequence>MGSHTLEVIRQGLWGSVTGGWYFDPHQGIFCNTLHLYLWIILLCLPLTFYLAFAPTVAVWIVYSLVITIAFSVIKIISYRMHFMFDVGEPDGPANTEENGNEKASGEKGESGEELESSSQSRDLEKGTNSTLSAHGHSSSRIGEDSDAIEMVELNSNRPNYHSGVSSRTRSRTASSNKSTKVNVDGASGNGNIEVEVHSQRKDRSAWEETLLQALSAIERGHRESSPTSDDGLDSNDQSLSDDSKLQGAGGGSDTSGIAIEEGIRPRCVTTSFLESCDETDAPWKDMDSSNDIRDRARQKSSKGKSSAKSGKHRTKSSGISKSVSSQGVSTSNRTDDEDGRDLSKLKDRNQRTSCRSLESDPWVMRADELAWEDELAIMDQIFAPMKVVKGEESSHSGDESAKKSDVEDEEESIKEKPPATKKSDLEKVIDVKKTKGKRIRRSQSESDSGLDQSKIIDFRTSGGFTNPRRSSNGTRVGPKVISVGPSPGSSSAVSAKAEAAAGGTGTKSKKHSNSDKSERKKHRSTVPISPLEENDAQSSRKSRHSSGPSSSTVGSKSKRDSSKEQKRKTKEGDKQRIRHTGSISTADRLNNNNEVHVKGTHTEEPKQPLSVSLSEGGSCEPLPCFVVDDCETSGQSGSSNTLTPEHRLRSHSSSSSVSSGSDDSTVISERSAFLGSSATPSTRSTSSSTGLQWLFGLEGETPSSGSSPSSFRRQPGPSEDVASTSSFDTRSSDRSQDRAREGAIPKRRAIVERSTSEDSARYDDPYVAPDGTVVSNRLLSKMMRRMLREESIRSQLEGAVNPNFRRRRRWQARYVSSTSESRQRVRNRSTFHGSTAAEDETRQRHASDEKSRRHNSDSTESPGNRVMIPNSSPHNQALTMLSRAEGRYLATNHNDTSPGSVHCFQDEHGNWMTYTFSDNSPGVAQRVEADQNQSPEASPSPPKESTSNEWEETSSCHSDSTVISVPKPRPPPRALRAISSTSAGGTSVGGGQGIASSGIDLELPTNILDRLTDPHQWEATLTGLFDAYPNMDSSSTYEEMHSMESRSAVAARATGRWIRNRDNKVKVLHNYRFWVLPWRSIRVSFDRLAFLALFDRNRTVVESVFAVFLAVLVSLLGFAVMTQGFLYDFWLFWFCLIVASCQYSLIKSVQPDAASPMHGHNPVIAYSRPLYFCLCCSLILLLDHLSSTLPHRNRTLFELYNFTFTSLELLIFARDLLLVFILFFPLVFLVGLLPQCNTFVMYLLETADIHIFGGSGTTGLGAAAYSTFRSIIAVLVLCGFAYGGLQDEEASSQHVLFSVFCGLAVAVSYHLSRSASNPGVVWSIIKEHVMPEEHRGNTEETEEEQIRDPLPDKLKKSVSERLQSDLIVCLVMVAFVTALHVSTVFTELMPTLSYVLFIIAVVVGFLLHYILPQLRKELPFACFSQPLLKSREYHQFEVRDAAKIMLFEKLYVWLCFIERHVLYPLVFVSGLTTSGPAIAQKFTPFGGAILISICAVKLLRGAYGDTARQYPILAFTALFFKYDYTAGSETYLNDYFVIHYFIMTILLTKIYEWLLKLQFVFTYIAPWQITWGSAFHAFAQPLSAPHSAMLFVQTTISALFSTPLNPILGSAIFITSYIRPMKFWERDYNTKRVDHSNTKLSTQLEKNPGADDNNLNSIFYEHLTRSLQESLCGDLVLGRWGNVMAGDCFILASDYLNALVHIVEMGNGFLTFQLRGLEFRGTYCQQREVEAITEGVDEDDGCCCCEPGHLPRMLSANAAFGQRWLAWQVTASKYVLLGYSISDNCASSMLQVFDLRNILITYYVKSIIYYVVRCPKLSQWLESESLSAALEDTTVPKYVDCDPTFNPKIDDDYDQVKKGVTRDSFCDCYLEWIQHCASRRQEPIESGKDSQLVTLCFGLCVLGRRALGTASHHLSTSILESFLYGLHALFKGDFRITSPRDEWVFQDVEMLRRCVAPGVRMSLKLHQDHFTSPEEYDDHQALYDAISSHEQNLVIAHEGDPAWRNAVLSNTPSLLALRHVLDEGTDDYKIIMLNRKYLSFRVIKVNRECVRGLWAGQQQELVFLRNRNPERGSIQNAKQALRNMINSSCDQPIGYPIYVSPLTTSYADSNKQLSSVIGRPLSFACIRENVVKCWTRLVQRCVAGCSSGGTVRRSGDKEEGDTTQPGTGGGSVSGDTTRQQQMQQHLQQQQQQQQQQPQQQGGSESGSVRQTPAHSRGGSGQGSNLGSGRRLNMGRVPIANLATLMMEDYGGPGGKESLLNHRVKVIDECKVYDRLNINKFVMWPDETMRQNGGASGWKGWSPAPGAEGQVVHVWVPFHMDQARRSHVDKTILLVKIENKFVPIADSGVLDQGPEVHL</sequence>
<keyword evidence="5 6" id="KW-0472">Membrane</keyword>
<feature type="transmembrane region" description="Helical" evidence="6">
    <location>
        <begin position="1105"/>
        <end position="1125"/>
    </location>
</feature>
<dbReference type="GeneID" id="579498"/>
<dbReference type="EnsemblMetazoa" id="XM_030998327">
    <property type="protein sequence ID" value="XP_030854187"/>
    <property type="gene ID" value="LOC579498"/>
</dbReference>
<feature type="region of interest" description="Disordered" evidence="7">
    <location>
        <begin position="2147"/>
        <end position="2232"/>
    </location>
</feature>
<feature type="region of interest" description="Disordered" evidence="7">
    <location>
        <begin position="814"/>
        <end position="876"/>
    </location>
</feature>
<dbReference type="InterPro" id="IPR039797">
    <property type="entry name" value="Pecanex"/>
</dbReference>
<feature type="transmembrane region" description="Helical" evidence="6">
    <location>
        <begin position="1367"/>
        <end position="1386"/>
    </location>
</feature>
<comment type="subcellular location">
    <subcellularLocation>
        <location evidence="1 6">Membrane</location>
        <topology evidence="1 6">Multi-pass membrane protein</topology>
    </subcellularLocation>
</comment>
<dbReference type="OrthoDB" id="10037631at2759"/>
<evidence type="ECO:0000256" key="1">
    <source>
        <dbReference type="ARBA" id="ARBA00004141"/>
    </source>
</evidence>
<feature type="compositionally biased region" description="Low complexity" evidence="7">
    <location>
        <begin position="677"/>
        <end position="690"/>
    </location>
</feature>
<evidence type="ECO:0000313" key="9">
    <source>
        <dbReference type="EnsemblMetazoa" id="XP_030854187"/>
    </source>
</evidence>
<evidence type="ECO:0000256" key="4">
    <source>
        <dbReference type="ARBA" id="ARBA00022989"/>
    </source>
</evidence>
<feature type="compositionally biased region" description="Low complexity" evidence="7">
    <location>
        <begin position="703"/>
        <end position="730"/>
    </location>
</feature>
<feature type="transmembrane region" description="Helical" evidence="6">
    <location>
        <begin position="1531"/>
        <end position="1549"/>
    </location>
</feature>
<feature type="compositionally biased region" description="Basic and acidic residues" evidence="7">
    <location>
        <begin position="100"/>
        <end position="111"/>
    </location>
</feature>
<feature type="region of interest" description="Disordered" evidence="7">
    <location>
        <begin position="92"/>
        <end position="193"/>
    </location>
</feature>
<feature type="compositionally biased region" description="Basic and acidic residues" evidence="7">
    <location>
        <begin position="341"/>
        <end position="351"/>
    </location>
</feature>
<comment type="similarity">
    <text evidence="2 6">Belongs to the pecanex family.</text>
</comment>